<keyword evidence="8 10" id="KW-1133">Transmembrane helix</keyword>
<evidence type="ECO:0000313" key="12">
    <source>
        <dbReference type="Proteomes" id="UP000622475"/>
    </source>
</evidence>
<organism evidence="11 12">
    <name type="scientific">Mucilaginibacter myungsuensis</name>
    <dbReference type="NCBI Taxonomy" id="649104"/>
    <lineage>
        <taxon>Bacteria</taxon>
        <taxon>Pseudomonadati</taxon>
        <taxon>Bacteroidota</taxon>
        <taxon>Sphingobacteriia</taxon>
        <taxon>Sphingobacteriales</taxon>
        <taxon>Sphingobacteriaceae</taxon>
        <taxon>Mucilaginibacter</taxon>
    </lineage>
</organism>
<dbReference type="AlphaFoldDB" id="A0A929PWT0"/>
<evidence type="ECO:0000256" key="3">
    <source>
        <dbReference type="ARBA" id="ARBA00006669"/>
    </source>
</evidence>
<evidence type="ECO:0000256" key="8">
    <source>
        <dbReference type="ARBA" id="ARBA00022989"/>
    </source>
</evidence>
<feature type="transmembrane region" description="Helical" evidence="10">
    <location>
        <begin position="40"/>
        <end position="60"/>
    </location>
</feature>
<dbReference type="NCBIfam" id="TIGR01528">
    <property type="entry name" value="NMN_trans_PnuC"/>
    <property type="match status" value="1"/>
</dbReference>
<comment type="similarity">
    <text evidence="3">Belongs to the nicotinamide ribonucleoside (NR) uptake permease (TC 4.B.1) family.</text>
</comment>
<feature type="transmembrane region" description="Helical" evidence="10">
    <location>
        <begin position="105"/>
        <end position="123"/>
    </location>
</feature>
<evidence type="ECO:0000256" key="6">
    <source>
        <dbReference type="ARBA" id="ARBA00022475"/>
    </source>
</evidence>
<feature type="transmembrane region" description="Helical" evidence="10">
    <location>
        <begin position="66"/>
        <end position="84"/>
    </location>
</feature>
<dbReference type="RefSeq" id="WP_194110848.1">
    <property type="nucleotide sequence ID" value="NZ_JADFFL010000002.1"/>
</dbReference>
<dbReference type="Pfam" id="PF04973">
    <property type="entry name" value="NMN_transporter"/>
    <property type="match status" value="1"/>
</dbReference>
<evidence type="ECO:0000256" key="10">
    <source>
        <dbReference type="SAM" id="Phobius"/>
    </source>
</evidence>
<dbReference type="EMBL" id="JADFFL010000002">
    <property type="protein sequence ID" value="MBE9661670.1"/>
    <property type="molecule type" value="Genomic_DNA"/>
</dbReference>
<evidence type="ECO:0000256" key="4">
    <source>
        <dbReference type="ARBA" id="ARBA00017522"/>
    </source>
</evidence>
<comment type="subcellular location">
    <subcellularLocation>
        <location evidence="2">Cell membrane</location>
        <topology evidence="2">Multi-pass membrane protein</topology>
    </subcellularLocation>
</comment>
<keyword evidence="7 10" id="KW-0812">Transmembrane</keyword>
<evidence type="ECO:0000256" key="5">
    <source>
        <dbReference type="ARBA" id="ARBA00022448"/>
    </source>
</evidence>
<accession>A0A929PWT0</accession>
<reference evidence="11" key="1">
    <citation type="submission" date="2020-10" db="EMBL/GenBank/DDBJ databases">
        <title>Mucilaginibacter mali sp. nov., isolated from rhizosphere soil of apple orchard.</title>
        <authorList>
            <person name="Lee J.-S."/>
            <person name="Kim H.S."/>
            <person name="Kim J.-S."/>
        </authorList>
    </citation>
    <scope>NUCLEOTIDE SEQUENCE</scope>
    <source>
        <strain evidence="11">KCTC 22746</strain>
    </source>
</reference>
<dbReference type="GO" id="GO:0034257">
    <property type="term" value="F:nicotinamide riboside transmembrane transporter activity"/>
    <property type="evidence" value="ECO:0007669"/>
    <property type="project" value="InterPro"/>
</dbReference>
<evidence type="ECO:0000256" key="2">
    <source>
        <dbReference type="ARBA" id="ARBA00004651"/>
    </source>
</evidence>
<comment type="function">
    <text evidence="1">Required for nicotinamide riboside transport across the inner membrane.</text>
</comment>
<evidence type="ECO:0000313" key="11">
    <source>
        <dbReference type="EMBL" id="MBE9661670.1"/>
    </source>
</evidence>
<feature type="transmembrane region" description="Helical" evidence="10">
    <location>
        <begin position="135"/>
        <end position="154"/>
    </location>
</feature>
<dbReference type="PANTHER" id="PTHR36122:SF2">
    <property type="entry name" value="NICOTINAMIDE RIBOSIDE TRANSPORTER PNUC"/>
    <property type="match status" value="1"/>
</dbReference>
<dbReference type="GO" id="GO:0005886">
    <property type="term" value="C:plasma membrane"/>
    <property type="evidence" value="ECO:0007669"/>
    <property type="project" value="UniProtKB-SubCell"/>
</dbReference>
<gene>
    <name evidence="11" type="ORF">IRJ16_07215</name>
</gene>
<keyword evidence="6" id="KW-1003">Cell membrane</keyword>
<keyword evidence="5" id="KW-0813">Transport</keyword>
<feature type="transmembrane region" description="Helical" evidence="10">
    <location>
        <begin position="183"/>
        <end position="202"/>
    </location>
</feature>
<name>A0A929PWT0_9SPHI</name>
<protein>
    <recommendedName>
        <fullName evidence="4">Nicotinamide riboside transporter PnuC</fullName>
    </recommendedName>
</protein>
<dbReference type="PANTHER" id="PTHR36122">
    <property type="entry name" value="NICOTINAMIDE RIBOSIDE TRANSPORTER PNUC"/>
    <property type="match status" value="1"/>
</dbReference>
<keyword evidence="12" id="KW-1185">Reference proteome</keyword>
<evidence type="ECO:0000256" key="1">
    <source>
        <dbReference type="ARBA" id="ARBA00002672"/>
    </source>
</evidence>
<keyword evidence="9 10" id="KW-0472">Membrane</keyword>
<proteinExistence type="inferred from homology"/>
<comment type="caution">
    <text evidence="11">The sequence shown here is derived from an EMBL/GenBank/DDBJ whole genome shotgun (WGS) entry which is preliminary data.</text>
</comment>
<evidence type="ECO:0000256" key="7">
    <source>
        <dbReference type="ARBA" id="ARBA00022692"/>
    </source>
</evidence>
<dbReference type="Proteomes" id="UP000622475">
    <property type="component" value="Unassembled WGS sequence"/>
</dbReference>
<dbReference type="InterPro" id="IPR006419">
    <property type="entry name" value="NMN_transpt_PnuC"/>
</dbReference>
<evidence type="ECO:0000256" key="9">
    <source>
        <dbReference type="ARBA" id="ARBA00023136"/>
    </source>
</evidence>
<feature type="transmembrane region" description="Helical" evidence="10">
    <location>
        <begin position="161"/>
        <end position="177"/>
    </location>
</feature>
<sequence length="217" mass="25175">MNIHPWIQLFIDQIKLTTPWEWAAVILGVTEVVLAKMNKIWLYPVGIAGILISMSVLIGAHLYAETALNVYYLVMSIYGWYYWIKKKHEPPVKISWSTRKEWVTTILIVLVGWAALYGFNFLPQLIHVKYTPSNVPLWDAWVAATAWAGMWLLAKRKIENWVLLNISNLFAIPLLFYKGLAMFAVLTLILFIVAIFGFLQWIRIWRADQLKPAEQQV</sequence>